<dbReference type="SMART" id="SM00460">
    <property type="entry name" value="TGc"/>
    <property type="match status" value="1"/>
</dbReference>
<dbReference type="RefSeq" id="WP_265725216.1">
    <property type="nucleotide sequence ID" value="NZ_JAOSLC020000003.1"/>
</dbReference>
<evidence type="ECO:0000313" key="2">
    <source>
        <dbReference type="EMBL" id="MDD7914609.1"/>
    </source>
</evidence>
<dbReference type="InterPro" id="IPR052557">
    <property type="entry name" value="CAP/Cytokinesis_protein"/>
</dbReference>
<keyword evidence="3" id="KW-1185">Reference proteome</keyword>
<accession>A0ABT5S914</accession>
<dbReference type="InterPro" id="IPR002931">
    <property type="entry name" value="Transglutaminase-like"/>
</dbReference>
<dbReference type="InterPro" id="IPR038765">
    <property type="entry name" value="Papain-like_cys_pep_sf"/>
</dbReference>
<dbReference type="EMBL" id="JAOSLC020000003">
    <property type="protein sequence ID" value="MDD7914609.1"/>
    <property type="molecule type" value="Genomic_DNA"/>
</dbReference>
<proteinExistence type="predicted"/>
<dbReference type="Pfam" id="PF01841">
    <property type="entry name" value="Transglut_core"/>
    <property type="match status" value="1"/>
</dbReference>
<name>A0ABT5S914_9FLAO</name>
<protein>
    <submittedName>
        <fullName evidence="2">Transglutaminase domain-containing protein</fullName>
    </submittedName>
</protein>
<reference evidence="2" key="1">
    <citation type="submission" date="2023-02" db="EMBL/GenBank/DDBJ databases">
        <title>Polaribacter ponticola sp. nov., isolated from seawater.</title>
        <authorList>
            <person name="Baek J.H."/>
            <person name="Kim J.M."/>
            <person name="Choi D.G."/>
            <person name="Jeon C.O."/>
        </authorList>
    </citation>
    <scope>NUCLEOTIDE SEQUENCE</scope>
    <source>
        <strain evidence="2">MSW5</strain>
    </source>
</reference>
<gene>
    <name evidence="2" type="ORF">N5A56_009350</name>
</gene>
<sequence>MLNLTRVKKLDLNKITFSLTENLKTDAEKLRVIYMWICHNIANDYRLYALNDRKRKRFKNDSIRLNEWNSRFKKVLFKKLLKRKKTICTGYAYLLKEMCNIADIEAKIVNGYARTTEIDFEKLVYPNHTWNVVKLNDKWYLCDPTWSTGTSYPDENKFVFDYNDGYFLTEPNIFIKNHLPVYHYNSLLQKKVPSFKEFSEMPLLYGEAYLVLKEHITPNKMHHEIKQNETFLFKYQLKKKIDLNKVKFIFSSANEKTIKPKITLQKDFLTLQHTFKKRGFYDVHLYIENKIIATYTFKIYK</sequence>
<dbReference type="PANTHER" id="PTHR46333">
    <property type="entry name" value="CYTOKINESIS PROTEIN 3"/>
    <property type="match status" value="1"/>
</dbReference>
<dbReference type="PANTHER" id="PTHR46333:SF2">
    <property type="entry name" value="CYTOKINESIS PROTEIN 3"/>
    <property type="match status" value="1"/>
</dbReference>
<dbReference type="SUPFAM" id="SSF54001">
    <property type="entry name" value="Cysteine proteinases"/>
    <property type="match status" value="1"/>
</dbReference>
<comment type="caution">
    <text evidence="2">The sequence shown here is derived from an EMBL/GenBank/DDBJ whole genome shotgun (WGS) entry which is preliminary data.</text>
</comment>
<evidence type="ECO:0000259" key="1">
    <source>
        <dbReference type="SMART" id="SM00460"/>
    </source>
</evidence>
<dbReference type="Proteomes" id="UP001151478">
    <property type="component" value="Unassembled WGS sequence"/>
</dbReference>
<feature type="domain" description="Transglutaminase-like" evidence="1">
    <location>
        <begin position="80"/>
        <end position="146"/>
    </location>
</feature>
<dbReference type="Gene3D" id="3.10.620.30">
    <property type="match status" value="1"/>
</dbReference>
<organism evidence="2 3">
    <name type="scientific">Polaribacter ponticola</name>
    <dbReference type="NCBI Taxonomy" id="2978475"/>
    <lineage>
        <taxon>Bacteria</taxon>
        <taxon>Pseudomonadati</taxon>
        <taxon>Bacteroidota</taxon>
        <taxon>Flavobacteriia</taxon>
        <taxon>Flavobacteriales</taxon>
        <taxon>Flavobacteriaceae</taxon>
    </lineage>
</organism>
<evidence type="ECO:0000313" key="3">
    <source>
        <dbReference type="Proteomes" id="UP001151478"/>
    </source>
</evidence>